<sequence>MTAAAPLRNFQWYWNSSTTANDDHWTAYADIENEIIEEAFQTGKSEVEISSNYVINFRNLLQYNKFNARKQRTVKRDDL</sequence>
<dbReference type="EMBL" id="CAJOBC010002738">
    <property type="protein sequence ID" value="CAF3748628.1"/>
    <property type="molecule type" value="Genomic_DNA"/>
</dbReference>
<dbReference type="OrthoDB" id="10607825at2759"/>
<dbReference type="Proteomes" id="UP000682733">
    <property type="component" value="Unassembled WGS sequence"/>
</dbReference>
<dbReference type="Pfam" id="PF02825">
    <property type="entry name" value="WWE"/>
    <property type="match status" value="1"/>
</dbReference>
<evidence type="ECO:0000259" key="1">
    <source>
        <dbReference type="PROSITE" id="PS50918"/>
    </source>
</evidence>
<proteinExistence type="predicted"/>
<dbReference type="AlphaFoldDB" id="A0A814EYY6"/>
<dbReference type="InterPro" id="IPR018123">
    <property type="entry name" value="WWE-dom_subgr"/>
</dbReference>
<dbReference type="SUPFAM" id="SSF117839">
    <property type="entry name" value="WWE domain"/>
    <property type="match status" value="1"/>
</dbReference>
<evidence type="ECO:0000313" key="2">
    <source>
        <dbReference type="EMBL" id="CAF0975766.1"/>
    </source>
</evidence>
<evidence type="ECO:0000313" key="4">
    <source>
        <dbReference type="EMBL" id="CAF3748628.1"/>
    </source>
</evidence>
<dbReference type="EMBL" id="CAJOBA010065570">
    <property type="protein sequence ID" value="CAF4359437.1"/>
    <property type="molecule type" value="Genomic_DNA"/>
</dbReference>
<dbReference type="GO" id="GO:0008270">
    <property type="term" value="F:zinc ion binding"/>
    <property type="evidence" value="ECO:0007669"/>
    <property type="project" value="InterPro"/>
</dbReference>
<dbReference type="InterPro" id="IPR037197">
    <property type="entry name" value="WWE_dom_sf"/>
</dbReference>
<keyword evidence="6" id="KW-1185">Reference proteome</keyword>
<feature type="domain" description="WWE" evidence="1">
    <location>
        <begin position="1"/>
        <end position="76"/>
    </location>
</feature>
<evidence type="ECO:0000313" key="6">
    <source>
        <dbReference type="Proteomes" id="UP000663829"/>
    </source>
</evidence>
<comment type="caution">
    <text evidence="2">The sequence shown here is derived from an EMBL/GenBank/DDBJ whole genome shotgun (WGS) entry which is preliminary data.</text>
</comment>
<name>A0A814EYY6_9BILA</name>
<reference evidence="2" key="1">
    <citation type="submission" date="2021-02" db="EMBL/GenBank/DDBJ databases">
        <authorList>
            <person name="Nowell W R."/>
        </authorList>
    </citation>
    <scope>NUCLEOTIDE SEQUENCE</scope>
</reference>
<dbReference type="Proteomes" id="UP000677228">
    <property type="component" value="Unassembled WGS sequence"/>
</dbReference>
<dbReference type="Proteomes" id="UP000663829">
    <property type="component" value="Unassembled WGS sequence"/>
</dbReference>
<dbReference type="EMBL" id="CAJNOK010042861">
    <property type="protein sequence ID" value="CAF1566371.1"/>
    <property type="molecule type" value="Genomic_DNA"/>
</dbReference>
<dbReference type="Gene3D" id="3.30.720.50">
    <property type="match status" value="1"/>
</dbReference>
<evidence type="ECO:0000313" key="5">
    <source>
        <dbReference type="EMBL" id="CAF4359437.1"/>
    </source>
</evidence>
<protein>
    <recommendedName>
        <fullName evidence="1">WWE domain-containing protein</fullName>
    </recommendedName>
</protein>
<evidence type="ECO:0000313" key="3">
    <source>
        <dbReference type="EMBL" id="CAF1566371.1"/>
    </source>
</evidence>
<organism evidence="2 6">
    <name type="scientific">Didymodactylos carnosus</name>
    <dbReference type="NCBI Taxonomy" id="1234261"/>
    <lineage>
        <taxon>Eukaryota</taxon>
        <taxon>Metazoa</taxon>
        <taxon>Spiralia</taxon>
        <taxon>Gnathifera</taxon>
        <taxon>Rotifera</taxon>
        <taxon>Eurotatoria</taxon>
        <taxon>Bdelloidea</taxon>
        <taxon>Philodinida</taxon>
        <taxon>Philodinidae</taxon>
        <taxon>Didymodactylos</taxon>
    </lineage>
</organism>
<accession>A0A814EYY6</accession>
<gene>
    <name evidence="2" type="ORF">GPM918_LOCUS12481</name>
    <name evidence="3" type="ORF">OVA965_LOCUS40104</name>
    <name evidence="4" type="ORF">SRO942_LOCUS12481</name>
    <name evidence="5" type="ORF">TMI583_LOCUS41495</name>
</gene>
<dbReference type="Proteomes" id="UP000681722">
    <property type="component" value="Unassembled WGS sequence"/>
</dbReference>
<dbReference type="PROSITE" id="PS50918">
    <property type="entry name" value="WWE"/>
    <property type="match status" value="1"/>
</dbReference>
<dbReference type="InterPro" id="IPR004170">
    <property type="entry name" value="WWE_dom"/>
</dbReference>
<dbReference type="EMBL" id="CAJNOQ010002738">
    <property type="protein sequence ID" value="CAF0975766.1"/>
    <property type="molecule type" value="Genomic_DNA"/>
</dbReference>
<dbReference type="SMART" id="SM00678">
    <property type="entry name" value="WWE"/>
    <property type="match status" value="1"/>
</dbReference>